<sequence length="131" mass="14206">MIRKSSQYLLASTAILTSVYVSANTIQADTSISTNTPTLLSTKSHQSNLDEDIQAQEALIKDLQTQVSEAQKAVEKSEQTGAETNPKELDAKKAEVSSEITKLEKEISTSTDNLTAERDELALAQEAFDTA</sequence>
<evidence type="ECO:0000256" key="2">
    <source>
        <dbReference type="SAM" id="SignalP"/>
    </source>
</evidence>
<keyword evidence="4" id="KW-1185">Reference proteome</keyword>
<evidence type="ECO:0000313" key="4">
    <source>
        <dbReference type="Proteomes" id="UP000003330"/>
    </source>
</evidence>
<evidence type="ECO:0000256" key="1">
    <source>
        <dbReference type="SAM" id="MobiDB-lite"/>
    </source>
</evidence>
<protein>
    <submittedName>
        <fullName evidence="3">Uncharacterized protein</fullName>
    </submittedName>
</protein>
<dbReference type="STRING" id="764299.STRIC_1933"/>
<proteinExistence type="predicted"/>
<dbReference type="AlphaFoldDB" id="G5K545"/>
<organism evidence="3 4">
    <name type="scientific">Streptococcus ictaluri 707-05</name>
    <dbReference type="NCBI Taxonomy" id="764299"/>
    <lineage>
        <taxon>Bacteria</taxon>
        <taxon>Bacillati</taxon>
        <taxon>Bacillota</taxon>
        <taxon>Bacilli</taxon>
        <taxon>Lactobacillales</taxon>
        <taxon>Streptococcaceae</taxon>
        <taxon>Streptococcus</taxon>
    </lineage>
</organism>
<dbReference type="EMBL" id="AEUX02000007">
    <property type="protein sequence ID" value="EHI69012.1"/>
    <property type="molecule type" value="Genomic_DNA"/>
</dbReference>
<feature type="region of interest" description="Disordered" evidence="1">
    <location>
        <begin position="70"/>
        <end position="96"/>
    </location>
</feature>
<keyword evidence="2" id="KW-0732">Signal</keyword>
<accession>G5K545</accession>
<evidence type="ECO:0000313" key="3">
    <source>
        <dbReference type="EMBL" id="EHI69012.1"/>
    </source>
</evidence>
<feature type="chain" id="PRO_5039725631" evidence="2">
    <location>
        <begin position="24"/>
        <end position="131"/>
    </location>
</feature>
<reference evidence="3 4" key="1">
    <citation type="journal article" date="2014" name="Int. J. Syst. Evol. Microbiol.">
        <title>Phylogenomics and the dynamic genome evolution of the genus Streptococcus.</title>
        <authorList>
            <consortium name="The Broad Institute Genome Sequencing Platform"/>
            <person name="Richards V.P."/>
            <person name="Palmer S.R."/>
            <person name="Pavinski Bitar P.D."/>
            <person name="Qin X."/>
            <person name="Weinstock G.M."/>
            <person name="Highlander S.K."/>
            <person name="Town C.D."/>
            <person name="Burne R.A."/>
            <person name="Stanhope M.J."/>
        </authorList>
    </citation>
    <scope>NUCLEOTIDE SEQUENCE [LARGE SCALE GENOMIC DNA]</scope>
    <source>
        <strain evidence="3 4">707-05</strain>
    </source>
</reference>
<feature type="signal peptide" evidence="2">
    <location>
        <begin position="1"/>
        <end position="23"/>
    </location>
</feature>
<dbReference type="Proteomes" id="UP000003330">
    <property type="component" value="Unassembled WGS sequence"/>
</dbReference>
<name>G5K545_9STRE</name>
<gene>
    <name evidence="3" type="ORF">STRIC_1933</name>
</gene>
<dbReference type="RefSeq" id="WP_008089943.1">
    <property type="nucleotide sequence ID" value="NZ_AEUX02000007.1"/>
</dbReference>
<comment type="caution">
    <text evidence="3">The sequence shown here is derived from an EMBL/GenBank/DDBJ whole genome shotgun (WGS) entry which is preliminary data.</text>
</comment>
<feature type="compositionally biased region" description="Basic and acidic residues" evidence="1">
    <location>
        <begin position="85"/>
        <end position="96"/>
    </location>
</feature>